<sequence>MAKAVHNGIKKNKGILLTSGLKVVVLIKQIEIVFVIVVDLTSNQVLATTVV</sequence>
<gene>
    <name evidence="1" type="ORF">HUN01_16575</name>
</gene>
<accession>A0A7D7QA80</accession>
<reference evidence="2" key="1">
    <citation type="submission" date="2020-06" db="EMBL/GenBank/DDBJ databases">
        <title>Nostoc edaphicum CCNP1411 genome.</title>
        <authorList>
            <person name="Fidor A."/>
            <person name="Grabski M."/>
            <person name="Gawor J."/>
            <person name="Gromadka R."/>
            <person name="Wegrzyn G."/>
            <person name="Mazur-Marzec H."/>
        </authorList>
    </citation>
    <scope>NUCLEOTIDE SEQUENCE [LARGE SCALE GENOMIC DNA]</scope>
    <source>
        <strain evidence="2">CCNP1411</strain>
    </source>
</reference>
<proteinExistence type="predicted"/>
<evidence type="ECO:0000313" key="1">
    <source>
        <dbReference type="EMBL" id="QMS89117.1"/>
    </source>
</evidence>
<organism evidence="1 2">
    <name type="scientific">Nostoc edaphicum CCNP1411</name>
    <dbReference type="NCBI Taxonomy" id="1472755"/>
    <lineage>
        <taxon>Bacteria</taxon>
        <taxon>Bacillati</taxon>
        <taxon>Cyanobacteriota</taxon>
        <taxon>Cyanophyceae</taxon>
        <taxon>Nostocales</taxon>
        <taxon>Nostocaceae</taxon>
        <taxon>Nostoc</taxon>
    </lineage>
</organism>
<dbReference type="AlphaFoldDB" id="A0A7D7QA80"/>
<dbReference type="EMBL" id="CP054698">
    <property type="protein sequence ID" value="QMS89117.1"/>
    <property type="molecule type" value="Genomic_DNA"/>
</dbReference>
<protein>
    <submittedName>
        <fullName evidence="1">Uncharacterized protein</fullName>
    </submittedName>
</protein>
<dbReference type="KEGG" id="ned:HUN01_16575"/>
<evidence type="ECO:0000313" key="2">
    <source>
        <dbReference type="Proteomes" id="UP000514713"/>
    </source>
</evidence>
<dbReference type="Proteomes" id="UP000514713">
    <property type="component" value="Chromosome"/>
</dbReference>
<keyword evidence="2" id="KW-1185">Reference proteome</keyword>
<name>A0A7D7QA80_9NOSO</name>
<dbReference type="RefSeq" id="WP_181932174.1">
    <property type="nucleotide sequence ID" value="NZ_CP054698.1"/>
</dbReference>